<sequence>MFVAASIVEYLKRNRPVIATAESCTAAKIITLLSEVDGGGACIESGDVVYSAEAKHRLFGHRITALKHKRYWRGCTILKAVHRGWAI</sequence>
<name>A0A1H3UGK9_9PSED</name>
<dbReference type="RefSeq" id="WP_256122276.1">
    <property type="nucleotide sequence ID" value="NZ_FNOX01000014.1"/>
</dbReference>
<reference evidence="2 3" key="1">
    <citation type="submission" date="2016-10" db="EMBL/GenBank/DDBJ databases">
        <authorList>
            <person name="de Groot N.N."/>
        </authorList>
    </citation>
    <scope>NUCLEOTIDE SEQUENCE [LARGE SCALE GENOMIC DNA]</scope>
    <source>
        <strain evidence="2 3">ICMP 14252</strain>
    </source>
</reference>
<dbReference type="Pfam" id="PF02464">
    <property type="entry name" value="CinA"/>
    <property type="match status" value="1"/>
</dbReference>
<organism evidence="2 3">
    <name type="scientific">Pseudomonas salomonii</name>
    <dbReference type="NCBI Taxonomy" id="191391"/>
    <lineage>
        <taxon>Bacteria</taxon>
        <taxon>Pseudomonadati</taxon>
        <taxon>Pseudomonadota</taxon>
        <taxon>Gammaproteobacteria</taxon>
        <taxon>Pseudomonadales</taxon>
        <taxon>Pseudomonadaceae</taxon>
        <taxon>Pseudomonas</taxon>
    </lineage>
</organism>
<evidence type="ECO:0000313" key="2">
    <source>
        <dbReference type="EMBL" id="SDZ61524.1"/>
    </source>
</evidence>
<dbReference type="SUPFAM" id="SSF142433">
    <property type="entry name" value="CinA-like"/>
    <property type="match status" value="1"/>
</dbReference>
<dbReference type="EMBL" id="FNOX01000014">
    <property type="protein sequence ID" value="SDZ61524.1"/>
    <property type="molecule type" value="Genomic_DNA"/>
</dbReference>
<protein>
    <submittedName>
        <fullName evidence="2">Competence-damaged protein</fullName>
    </submittedName>
</protein>
<evidence type="ECO:0000313" key="3">
    <source>
        <dbReference type="Proteomes" id="UP000182902"/>
    </source>
</evidence>
<evidence type="ECO:0000259" key="1">
    <source>
        <dbReference type="Pfam" id="PF02464"/>
    </source>
</evidence>
<dbReference type="InterPro" id="IPR008136">
    <property type="entry name" value="CinA_C"/>
</dbReference>
<dbReference type="AlphaFoldDB" id="A0A1H3UGK9"/>
<gene>
    <name evidence="2" type="ORF">SAMN05216247_11430</name>
</gene>
<dbReference type="InterPro" id="IPR036653">
    <property type="entry name" value="CinA-like_C"/>
</dbReference>
<feature type="domain" description="CinA C-terminal" evidence="1">
    <location>
        <begin position="3"/>
        <end position="69"/>
    </location>
</feature>
<dbReference type="Proteomes" id="UP000182902">
    <property type="component" value="Unassembled WGS sequence"/>
</dbReference>
<proteinExistence type="predicted"/>
<accession>A0A1H3UGK9</accession>
<dbReference type="Gene3D" id="3.90.950.20">
    <property type="entry name" value="CinA-like"/>
    <property type="match status" value="1"/>
</dbReference>